<dbReference type="Proteomes" id="UP001184614">
    <property type="component" value="Unassembled WGS sequence"/>
</dbReference>
<feature type="transmembrane region" description="Helical" evidence="1">
    <location>
        <begin position="171"/>
        <end position="189"/>
    </location>
</feature>
<evidence type="ECO:0000313" key="3">
    <source>
        <dbReference type="EMBL" id="MDR6434188.1"/>
    </source>
</evidence>
<evidence type="ECO:0000256" key="1">
    <source>
        <dbReference type="SAM" id="Phobius"/>
    </source>
</evidence>
<feature type="transmembrane region" description="Helical" evidence="1">
    <location>
        <begin position="431"/>
        <end position="448"/>
    </location>
</feature>
<feature type="transmembrane region" description="Helical" evidence="1">
    <location>
        <begin position="364"/>
        <end position="387"/>
    </location>
</feature>
<accession>A0ABU1MDR2</accession>
<dbReference type="EMBL" id="JAVDQT010000009">
    <property type="protein sequence ID" value="MDR6434188.1"/>
    <property type="molecule type" value="Genomic_DNA"/>
</dbReference>
<feature type="transmembrane region" description="Helical" evidence="1">
    <location>
        <begin position="76"/>
        <end position="99"/>
    </location>
</feature>
<gene>
    <name evidence="3" type="ORF">J2782_003939</name>
</gene>
<reference evidence="3 4" key="1">
    <citation type="submission" date="2023-07" db="EMBL/GenBank/DDBJ databases">
        <title>Sorghum-associated microbial communities from plants grown in Nebraska, USA.</title>
        <authorList>
            <person name="Schachtman D."/>
        </authorList>
    </citation>
    <scope>NUCLEOTIDE SEQUENCE [LARGE SCALE GENOMIC DNA]</scope>
    <source>
        <strain evidence="3 4">DS1730</strain>
    </source>
</reference>
<feature type="transmembrane region" description="Helical" evidence="1">
    <location>
        <begin position="139"/>
        <end position="159"/>
    </location>
</feature>
<evidence type="ECO:0000313" key="4">
    <source>
        <dbReference type="Proteomes" id="UP001184614"/>
    </source>
</evidence>
<keyword evidence="1" id="KW-0812">Transmembrane</keyword>
<feature type="transmembrane region" description="Helical" evidence="1">
    <location>
        <begin position="20"/>
        <end position="40"/>
    </location>
</feature>
<feature type="transmembrane region" description="Helical" evidence="1">
    <location>
        <begin position="201"/>
        <end position="222"/>
    </location>
</feature>
<sequence>MLETWTLLLNGLVAASSPSILLAVFIGAVIGLFIGALPGLGPTAGVAILLPVAVSFEGTAAIAALGAVYYGAQYGGAVSAILLGIPGDSSAAMTVLDGYPLTKQGKAGKALGLSISSSFIGGLLGMVLVTIFATTIAQAALAFGPVEMTAVMVFALSLVSTLGGKDQIKAMVSLGLGLWIGTIGLDPIVGIPRFNFGEIRLFDGIAFSILAVGVFGLAEMYSTRIIPASEQRPARLRIKDLIPDLGTTFRCWRDLLVGTLSGFILGILPGTGATAATMMSYAVSKRISKTPERFGHGAYEGLVSPEAAGNSASYGSMIPMFALGVPGSGTTAVLLGGLLMIGLQPGPMLFQTQPQFVWTIFGSFYIGNIALVAITILLIPLLASFAFVKQGYLFPAVIAVVVFGIYSISYSMFDVMLAVLFGIFGYILSKLKYPAVPLILGMILGPILERGIRRTLVSSDGDTMVFLQSPIAVTIFLASAILLTWPLMKKLLVRRSHKTTTA</sequence>
<evidence type="ECO:0000259" key="2">
    <source>
        <dbReference type="Pfam" id="PF01970"/>
    </source>
</evidence>
<feature type="transmembrane region" description="Helical" evidence="1">
    <location>
        <begin position="47"/>
        <end position="70"/>
    </location>
</feature>
<dbReference type="InterPro" id="IPR002823">
    <property type="entry name" value="DUF112_TM"/>
</dbReference>
<dbReference type="Pfam" id="PF01970">
    <property type="entry name" value="TctA"/>
    <property type="match status" value="1"/>
</dbReference>
<keyword evidence="4" id="KW-1185">Reference proteome</keyword>
<dbReference type="PANTHER" id="PTHR35342:SF5">
    <property type="entry name" value="TRICARBOXYLIC TRANSPORT PROTEIN"/>
    <property type="match status" value="1"/>
</dbReference>
<keyword evidence="1" id="KW-0472">Membrane</keyword>
<protein>
    <submittedName>
        <fullName evidence="3">Tricarboxylic transport membrane protein</fullName>
    </submittedName>
</protein>
<proteinExistence type="predicted"/>
<feature type="transmembrane region" description="Helical" evidence="1">
    <location>
        <begin position="111"/>
        <end position="133"/>
    </location>
</feature>
<organism evidence="3 4">
    <name type="scientific">Brucella pseudogrignonensis</name>
    <dbReference type="NCBI Taxonomy" id="419475"/>
    <lineage>
        <taxon>Bacteria</taxon>
        <taxon>Pseudomonadati</taxon>
        <taxon>Pseudomonadota</taxon>
        <taxon>Alphaproteobacteria</taxon>
        <taxon>Hyphomicrobiales</taxon>
        <taxon>Brucellaceae</taxon>
        <taxon>Brucella/Ochrobactrum group</taxon>
        <taxon>Brucella</taxon>
    </lineage>
</organism>
<feature type="transmembrane region" description="Helical" evidence="1">
    <location>
        <begin position="468"/>
        <end position="488"/>
    </location>
</feature>
<comment type="caution">
    <text evidence="3">The sequence shown here is derived from an EMBL/GenBank/DDBJ whole genome shotgun (WGS) entry which is preliminary data.</text>
</comment>
<name>A0ABU1MDR2_9HYPH</name>
<feature type="transmembrane region" description="Helical" evidence="1">
    <location>
        <begin position="393"/>
        <end position="424"/>
    </location>
</feature>
<feature type="domain" description="DUF112" evidence="2">
    <location>
        <begin position="21"/>
        <end position="440"/>
    </location>
</feature>
<dbReference type="PANTHER" id="PTHR35342">
    <property type="entry name" value="TRICARBOXYLIC TRANSPORT PROTEIN"/>
    <property type="match status" value="1"/>
</dbReference>
<feature type="transmembrane region" description="Helical" evidence="1">
    <location>
        <begin position="320"/>
        <end position="343"/>
    </location>
</feature>
<feature type="transmembrane region" description="Helical" evidence="1">
    <location>
        <begin position="255"/>
        <end position="283"/>
    </location>
</feature>
<keyword evidence="1" id="KW-1133">Transmembrane helix</keyword>
<dbReference type="RefSeq" id="WP_310015542.1">
    <property type="nucleotide sequence ID" value="NZ_JAVDQT010000009.1"/>
</dbReference>